<dbReference type="Ensembl" id="ENSCMIT00000021267.1">
    <property type="protein sequence ID" value="ENSCMIP00000020884.1"/>
    <property type="gene ID" value="ENSCMIG00000009591.1"/>
</dbReference>
<dbReference type="InParanoid" id="A0A4W3IJ50"/>
<dbReference type="AlphaFoldDB" id="A0A4W3IJ50"/>
<keyword evidence="6" id="KW-0274">FAD</keyword>
<dbReference type="PANTHER" id="PTHR10742:SF405">
    <property type="entry name" value="PEROXISOMAL N(1)-ACETYL-SPERMINE_SPERMIDINE OXIDASE"/>
    <property type="match status" value="1"/>
</dbReference>
<dbReference type="InterPro" id="IPR050281">
    <property type="entry name" value="Flavin_monoamine_oxidase"/>
</dbReference>
<evidence type="ECO:0000256" key="6">
    <source>
        <dbReference type="ARBA" id="ARBA00022827"/>
    </source>
</evidence>
<dbReference type="OMA" id="GTHSMDE"/>
<evidence type="ECO:0000256" key="3">
    <source>
        <dbReference type="ARBA" id="ARBA00005995"/>
    </source>
</evidence>
<reference evidence="10" key="1">
    <citation type="journal article" date="2006" name="Science">
        <title>Ancient noncoding elements conserved in the human genome.</title>
        <authorList>
            <person name="Venkatesh B."/>
            <person name="Kirkness E.F."/>
            <person name="Loh Y.H."/>
            <person name="Halpern A.L."/>
            <person name="Lee A.P."/>
            <person name="Johnson J."/>
            <person name="Dandona N."/>
            <person name="Viswanathan L.D."/>
            <person name="Tay A."/>
            <person name="Venter J.C."/>
            <person name="Strausberg R.L."/>
            <person name="Brenner S."/>
        </authorList>
    </citation>
    <scope>NUCLEOTIDE SEQUENCE [LARGE SCALE GENOMIC DNA]</scope>
</reference>
<dbReference type="Gene3D" id="3.50.50.60">
    <property type="entry name" value="FAD/NAD(P)-binding domain"/>
    <property type="match status" value="1"/>
</dbReference>
<sequence length="507" mass="57186">MRQPICPKLCHASSHEMSDPCLCSAMLFETSQRHEEALYQMQGLLLLLLLLCSNTHSAKGMVEIGAQWIHGPSAENAVFQLACQHNLLDEKVMSEENQAVQSDGYPPGRSVFYSSSGKRLGPEITGPAKDLYSCIHLKDQSKEGLVPSLGEFLKLQLSQHTRDWKEDEEDFKLKLAMFNMHIKLECCLFGSHSLDEVGLEIVEEYRTLPGIDCVFPGGFSTLIDAMMKSLPENIVSYNKPVKCIHWNGSFKGSNVMESSYPVLVECENGEMIPADHVIVTVPLGFLKERYETFFHPQLPSNKIQSIQKMGFGLNNKIFLEFEEPFWEPEYDMIRLVWEDESPLVSLRPDLENEWFRKISIFLVLQPAEIHGHVLLAVLTGDEAEFSETLSDLEVKTCLTRMLRRFTGNSSIPLPKNIVRSKWHSEPYTKGSYSYNAVGSTGDDIDMIAQPLPFEPTKAQPLQVLFAGEATHRTFYSTTHGALESGWREADRLIDHYSLISVGTSSNP</sequence>
<dbReference type="SUPFAM" id="SSF54373">
    <property type="entry name" value="FAD-linked reductases, C-terminal domain"/>
    <property type="match status" value="1"/>
</dbReference>
<evidence type="ECO:0000313" key="10">
    <source>
        <dbReference type="Proteomes" id="UP000314986"/>
    </source>
</evidence>
<keyword evidence="10" id="KW-1185">Reference proteome</keyword>
<keyword evidence="4" id="KW-0963">Cytoplasm</keyword>
<comment type="cofactor">
    <cofactor evidence="1">
        <name>FAD</name>
        <dbReference type="ChEBI" id="CHEBI:57692"/>
    </cofactor>
</comment>
<protein>
    <submittedName>
        <fullName evidence="9">Polyamine oxidase</fullName>
    </submittedName>
</protein>
<name>A0A4W3IJ50_CALMI</name>
<reference evidence="10" key="3">
    <citation type="journal article" date="2014" name="Nature">
        <title>Elephant shark genome provides unique insights into gnathostome evolution.</title>
        <authorList>
            <consortium name="International Elephant Shark Genome Sequencing Consortium"/>
            <person name="Venkatesh B."/>
            <person name="Lee A.P."/>
            <person name="Ravi V."/>
            <person name="Maurya A.K."/>
            <person name="Lian M.M."/>
            <person name="Swann J.B."/>
            <person name="Ohta Y."/>
            <person name="Flajnik M.F."/>
            <person name="Sutoh Y."/>
            <person name="Kasahara M."/>
            <person name="Hoon S."/>
            <person name="Gangu V."/>
            <person name="Roy S.W."/>
            <person name="Irimia M."/>
            <person name="Korzh V."/>
            <person name="Kondrychyn I."/>
            <person name="Lim Z.W."/>
            <person name="Tay B.H."/>
            <person name="Tohari S."/>
            <person name="Kong K.W."/>
            <person name="Ho S."/>
            <person name="Lorente-Galdos B."/>
            <person name="Quilez J."/>
            <person name="Marques-Bonet T."/>
            <person name="Raney B.J."/>
            <person name="Ingham P.W."/>
            <person name="Tay A."/>
            <person name="Hillier L.W."/>
            <person name="Minx P."/>
            <person name="Boehm T."/>
            <person name="Wilson R.K."/>
            <person name="Brenner S."/>
            <person name="Warren W.C."/>
        </authorList>
    </citation>
    <scope>NUCLEOTIDE SEQUENCE [LARGE SCALE GENOMIC DNA]</scope>
</reference>
<evidence type="ECO:0000256" key="5">
    <source>
        <dbReference type="ARBA" id="ARBA00022630"/>
    </source>
</evidence>
<keyword evidence="7" id="KW-0560">Oxidoreductase</keyword>
<comment type="subcellular location">
    <subcellularLocation>
        <location evidence="2">Cytoplasm</location>
    </subcellularLocation>
</comment>
<reference evidence="9" key="5">
    <citation type="submission" date="2025-09" db="UniProtKB">
        <authorList>
            <consortium name="Ensembl"/>
        </authorList>
    </citation>
    <scope>IDENTIFICATION</scope>
</reference>
<dbReference type="PANTHER" id="PTHR10742">
    <property type="entry name" value="FLAVIN MONOAMINE OXIDASE"/>
    <property type="match status" value="1"/>
</dbReference>
<comment type="similarity">
    <text evidence="3">Belongs to the flavin monoamine oxidase family.</text>
</comment>
<evidence type="ECO:0000256" key="2">
    <source>
        <dbReference type="ARBA" id="ARBA00004496"/>
    </source>
</evidence>
<dbReference type="GeneTree" id="ENSGT00940000158274"/>
<dbReference type="GO" id="GO:0005737">
    <property type="term" value="C:cytoplasm"/>
    <property type="evidence" value="ECO:0007669"/>
    <property type="project" value="UniProtKB-SubCell"/>
</dbReference>
<dbReference type="Gene3D" id="3.90.660.10">
    <property type="match status" value="1"/>
</dbReference>
<dbReference type="SUPFAM" id="SSF51905">
    <property type="entry name" value="FAD/NAD(P)-binding domain"/>
    <property type="match status" value="1"/>
</dbReference>
<proteinExistence type="inferred from homology"/>
<dbReference type="InterPro" id="IPR036188">
    <property type="entry name" value="FAD/NAD-bd_sf"/>
</dbReference>
<evidence type="ECO:0000313" key="9">
    <source>
        <dbReference type="Ensembl" id="ENSCMIP00000020884.1"/>
    </source>
</evidence>
<reference evidence="10" key="2">
    <citation type="journal article" date="2007" name="PLoS Biol.">
        <title>Survey sequencing and comparative analysis of the elephant shark (Callorhinchus milii) genome.</title>
        <authorList>
            <person name="Venkatesh B."/>
            <person name="Kirkness E.F."/>
            <person name="Loh Y.H."/>
            <person name="Halpern A.L."/>
            <person name="Lee A.P."/>
            <person name="Johnson J."/>
            <person name="Dandona N."/>
            <person name="Viswanathan L.D."/>
            <person name="Tay A."/>
            <person name="Venter J.C."/>
            <person name="Strausberg R.L."/>
            <person name="Brenner S."/>
        </authorList>
    </citation>
    <scope>NUCLEOTIDE SEQUENCE [LARGE SCALE GENOMIC DNA]</scope>
</reference>
<dbReference type="GO" id="GO:0046203">
    <property type="term" value="P:spermidine catabolic process"/>
    <property type="evidence" value="ECO:0007669"/>
    <property type="project" value="TreeGrafter"/>
</dbReference>
<evidence type="ECO:0000256" key="1">
    <source>
        <dbReference type="ARBA" id="ARBA00001974"/>
    </source>
</evidence>
<feature type="domain" description="Amine oxidase" evidence="8">
    <location>
        <begin position="62"/>
        <end position="493"/>
    </location>
</feature>
<dbReference type="Proteomes" id="UP000314986">
    <property type="component" value="Unassembled WGS sequence"/>
</dbReference>
<reference evidence="9" key="4">
    <citation type="submission" date="2025-08" db="UniProtKB">
        <authorList>
            <consortium name="Ensembl"/>
        </authorList>
    </citation>
    <scope>IDENTIFICATION</scope>
</reference>
<organism evidence="9 10">
    <name type="scientific">Callorhinchus milii</name>
    <name type="common">Ghost shark</name>
    <dbReference type="NCBI Taxonomy" id="7868"/>
    <lineage>
        <taxon>Eukaryota</taxon>
        <taxon>Metazoa</taxon>
        <taxon>Chordata</taxon>
        <taxon>Craniata</taxon>
        <taxon>Vertebrata</taxon>
        <taxon>Chondrichthyes</taxon>
        <taxon>Holocephali</taxon>
        <taxon>Chimaeriformes</taxon>
        <taxon>Callorhinchidae</taxon>
        <taxon>Callorhinchus</taxon>
    </lineage>
</organism>
<dbReference type="STRING" id="7868.ENSCMIP00000020884"/>
<evidence type="ECO:0000259" key="8">
    <source>
        <dbReference type="Pfam" id="PF01593"/>
    </source>
</evidence>
<dbReference type="GO" id="GO:0046592">
    <property type="term" value="F:polyamine oxidase activity"/>
    <property type="evidence" value="ECO:0007669"/>
    <property type="project" value="TreeGrafter"/>
</dbReference>
<keyword evidence="5" id="KW-0285">Flavoprotein</keyword>
<evidence type="ECO:0000256" key="4">
    <source>
        <dbReference type="ARBA" id="ARBA00022490"/>
    </source>
</evidence>
<evidence type="ECO:0000256" key="7">
    <source>
        <dbReference type="ARBA" id="ARBA00023002"/>
    </source>
</evidence>
<dbReference type="Pfam" id="PF01593">
    <property type="entry name" value="Amino_oxidase"/>
    <property type="match status" value="1"/>
</dbReference>
<accession>A0A4W3IJ50</accession>
<dbReference type="InterPro" id="IPR002937">
    <property type="entry name" value="Amino_oxidase"/>
</dbReference>